<name>A0A367IN92_RHIST</name>
<reference evidence="2 3" key="1">
    <citation type="journal article" date="2018" name="G3 (Bethesda)">
        <title>Phylogenetic and Phylogenomic Definition of Rhizopus Species.</title>
        <authorList>
            <person name="Gryganskyi A.P."/>
            <person name="Golan J."/>
            <person name="Dolatabadi S."/>
            <person name="Mondo S."/>
            <person name="Robb S."/>
            <person name="Idnurm A."/>
            <person name="Muszewska A."/>
            <person name="Steczkiewicz K."/>
            <person name="Masonjones S."/>
            <person name="Liao H.L."/>
            <person name="Gajdeczka M.T."/>
            <person name="Anike F."/>
            <person name="Vuek A."/>
            <person name="Anishchenko I.M."/>
            <person name="Voigt K."/>
            <person name="de Hoog G.S."/>
            <person name="Smith M.E."/>
            <person name="Heitman J."/>
            <person name="Vilgalys R."/>
            <person name="Stajich J.E."/>
        </authorList>
    </citation>
    <scope>NUCLEOTIDE SEQUENCE [LARGE SCALE GENOMIC DNA]</scope>
    <source>
        <strain evidence="2 3">LSU 92-RS-03</strain>
    </source>
</reference>
<sequence length="80" mass="8938">MAGPTRKQQNSNSTARPTFMKQLLFLVLPNSKQNQQEKQEQQNRIDNASSNGYSLAKKFAEKGCLVVATARRVEALEGLE</sequence>
<gene>
    <name evidence="2" type="ORF">CU098_001386</name>
</gene>
<accession>A0A367IN92</accession>
<keyword evidence="3" id="KW-1185">Reference proteome</keyword>
<protein>
    <submittedName>
        <fullName evidence="2">Uncharacterized protein</fullName>
    </submittedName>
</protein>
<evidence type="ECO:0000313" key="2">
    <source>
        <dbReference type="EMBL" id="RCH79160.1"/>
    </source>
</evidence>
<proteinExistence type="predicted"/>
<dbReference type="AlphaFoldDB" id="A0A367IN92"/>
<feature type="region of interest" description="Disordered" evidence="1">
    <location>
        <begin position="30"/>
        <end position="49"/>
    </location>
</feature>
<feature type="non-terminal residue" evidence="2">
    <location>
        <position position="80"/>
    </location>
</feature>
<evidence type="ECO:0000256" key="1">
    <source>
        <dbReference type="SAM" id="MobiDB-lite"/>
    </source>
</evidence>
<organism evidence="2 3">
    <name type="scientific">Rhizopus stolonifer</name>
    <name type="common">Rhizopus nigricans</name>
    <dbReference type="NCBI Taxonomy" id="4846"/>
    <lineage>
        <taxon>Eukaryota</taxon>
        <taxon>Fungi</taxon>
        <taxon>Fungi incertae sedis</taxon>
        <taxon>Mucoromycota</taxon>
        <taxon>Mucoromycotina</taxon>
        <taxon>Mucoromycetes</taxon>
        <taxon>Mucorales</taxon>
        <taxon>Mucorineae</taxon>
        <taxon>Rhizopodaceae</taxon>
        <taxon>Rhizopus</taxon>
    </lineage>
</organism>
<dbReference type="Proteomes" id="UP000253551">
    <property type="component" value="Unassembled WGS sequence"/>
</dbReference>
<dbReference type="EMBL" id="PJQM01006754">
    <property type="protein sequence ID" value="RCH79160.1"/>
    <property type="molecule type" value="Genomic_DNA"/>
</dbReference>
<comment type="caution">
    <text evidence="2">The sequence shown here is derived from an EMBL/GenBank/DDBJ whole genome shotgun (WGS) entry which is preliminary data.</text>
</comment>
<dbReference type="OrthoDB" id="2102561at2759"/>
<evidence type="ECO:0000313" key="3">
    <source>
        <dbReference type="Proteomes" id="UP000253551"/>
    </source>
</evidence>